<keyword evidence="2" id="KW-1185">Reference proteome</keyword>
<comment type="caution">
    <text evidence="1">The sequence shown here is derived from an EMBL/GenBank/DDBJ whole genome shotgun (WGS) entry which is preliminary data.</text>
</comment>
<dbReference type="Proteomes" id="UP000251800">
    <property type="component" value="Unassembled WGS sequence"/>
</dbReference>
<organism evidence="1 2">
    <name type="scientific">Abyssibacter profundi</name>
    <dbReference type="NCBI Taxonomy" id="2182787"/>
    <lineage>
        <taxon>Bacteria</taxon>
        <taxon>Pseudomonadati</taxon>
        <taxon>Pseudomonadota</taxon>
        <taxon>Gammaproteobacteria</taxon>
        <taxon>Chromatiales</taxon>
        <taxon>Oceanococcaceae</taxon>
        <taxon>Abyssibacter</taxon>
    </lineage>
</organism>
<evidence type="ECO:0000313" key="1">
    <source>
        <dbReference type="EMBL" id="PWN54572.1"/>
    </source>
</evidence>
<name>A0A383XPL8_9GAMM</name>
<accession>A0A383XPL8</accession>
<protein>
    <submittedName>
        <fullName evidence="1">Uncharacterized protein</fullName>
    </submittedName>
</protein>
<sequence length="114" mass="13218">MQGVDTLSVLFNFVHLMRKFSNDKRLNGFLRRRDAPGRMRTPNLVAINPDIYRAKRMIVRHCTHDCGIQFNPDIAPGTDRILNSFCAFYIHWKQIRGIRILKANPEILPMVPVA</sequence>
<gene>
    <name evidence="1" type="ORF">DEH80_16825</name>
</gene>
<reference evidence="1 2" key="1">
    <citation type="submission" date="2018-05" db="EMBL/GenBank/DDBJ databases">
        <title>Abyssibacter profundi OUC007T gen. nov., sp. nov, a marine bacterium isolated from seawater of the Mariana Trench.</title>
        <authorList>
            <person name="Zhou S."/>
        </authorList>
    </citation>
    <scope>NUCLEOTIDE SEQUENCE [LARGE SCALE GENOMIC DNA]</scope>
    <source>
        <strain evidence="1 2">OUC007</strain>
    </source>
</reference>
<dbReference type="AlphaFoldDB" id="A0A383XPL8"/>
<evidence type="ECO:0000313" key="2">
    <source>
        <dbReference type="Proteomes" id="UP000251800"/>
    </source>
</evidence>
<proteinExistence type="predicted"/>
<dbReference type="EMBL" id="QEQK01000023">
    <property type="protein sequence ID" value="PWN54572.1"/>
    <property type="molecule type" value="Genomic_DNA"/>
</dbReference>